<proteinExistence type="predicted"/>
<feature type="transmembrane region" description="Helical" evidence="1">
    <location>
        <begin position="20"/>
        <end position="40"/>
    </location>
</feature>
<dbReference type="Pfam" id="PF12697">
    <property type="entry name" value="Abhydrolase_6"/>
    <property type="match status" value="1"/>
</dbReference>
<evidence type="ECO:0000259" key="2">
    <source>
        <dbReference type="Pfam" id="PF12697"/>
    </source>
</evidence>
<dbReference type="EMBL" id="JAVUPU010000009">
    <property type="protein sequence ID" value="MDT9600518.1"/>
    <property type="molecule type" value="Genomic_DNA"/>
</dbReference>
<keyword evidence="1" id="KW-0472">Membrane</keyword>
<evidence type="ECO:0000313" key="3">
    <source>
        <dbReference type="EMBL" id="MDT9600518.1"/>
    </source>
</evidence>
<sequence length="394" mass="42742">MAARSGSGIIAAMNEILRAAFTPWLIAALTLLFACGLIVLGRRSAGLRKITALVGGSFLAILGLAMLSGATAMAVRDRALERLRPVDGKLVDVGGYRAFVQCKGQSGGLTLVLLSGGYSTGSWMKPLQERLQSRYRTCIIDRPGTGWADDGPLPRTVDTILAEIRMAIRGAGETMPLVLIGHSMGGLYAANYADAYPGDVKGIVLLDPTPPLWFLEQSQTFGCGPRTPPWPNVYLTMFGLGLIDRLNPMYRVRDYDAAALYGRDWSTIVDQEARPRSLVAAWSAGREACRAPIDLVRTPGALGQLPVFMMSQAVKSDAEMFREVPAGLNPRQRTNWLRLRRAWQQDYVGYTSRGSFDFAPAGAGHSFPYSHPEETLAKVGPFLALMASENATDD</sequence>
<evidence type="ECO:0000256" key="1">
    <source>
        <dbReference type="SAM" id="Phobius"/>
    </source>
</evidence>
<dbReference type="PRINTS" id="PR00111">
    <property type="entry name" value="ABHYDROLASE"/>
</dbReference>
<dbReference type="InterPro" id="IPR029058">
    <property type="entry name" value="AB_hydrolase_fold"/>
</dbReference>
<feature type="transmembrane region" description="Helical" evidence="1">
    <location>
        <begin position="52"/>
        <end position="75"/>
    </location>
</feature>
<keyword evidence="4" id="KW-1185">Reference proteome</keyword>
<protein>
    <submittedName>
        <fullName evidence="3">Alpha/beta hydrolase</fullName>
    </submittedName>
</protein>
<evidence type="ECO:0000313" key="4">
    <source>
        <dbReference type="Proteomes" id="UP001259572"/>
    </source>
</evidence>
<organism evidence="3 4">
    <name type="scientific">Sphingosinicella rhizophila</name>
    <dbReference type="NCBI Taxonomy" id="3050082"/>
    <lineage>
        <taxon>Bacteria</taxon>
        <taxon>Pseudomonadati</taxon>
        <taxon>Pseudomonadota</taxon>
        <taxon>Alphaproteobacteria</taxon>
        <taxon>Sphingomonadales</taxon>
        <taxon>Sphingosinicellaceae</taxon>
        <taxon>Sphingosinicella</taxon>
    </lineage>
</organism>
<accession>A0ABU3QAU5</accession>
<dbReference type="PANTHER" id="PTHR42886">
    <property type="entry name" value="RE40534P-RELATED"/>
    <property type="match status" value="1"/>
</dbReference>
<keyword evidence="1" id="KW-0812">Transmembrane</keyword>
<feature type="domain" description="AB hydrolase-1" evidence="2">
    <location>
        <begin position="111"/>
        <end position="376"/>
    </location>
</feature>
<dbReference type="Proteomes" id="UP001259572">
    <property type="component" value="Unassembled WGS sequence"/>
</dbReference>
<dbReference type="PROSITE" id="PS51257">
    <property type="entry name" value="PROKAR_LIPOPROTEIN"/>
    <property type="match status" value="1"/>
</dbReference>
<dbReference type="Gene3D" id="3.40.50.1820">
    <property type="entry name" value="alpha/beta hydrolase"/>
    <property type="match status" value="1"/>
</dbReference>
<dbReference type="InterPro" id="IPR000073">
    <property type="entry name" value="AB_hydrolase_1"/>
</dbReference>
<name>A0ABU3QAU5_9SPHN</name>
<gene>
    <name evidence="3" type="ORF">RQX22_16275</name>
</gene>
<dbReference type="SUPFAM" id="SSF53474">
    <property type="entry name" value="alpha/beta-Hydrolases"/>
    <property type="match status" value="1"/>
</dbReference>
<dbReference type="GO" id="GO:0016787">
    <property type="term" value="F:hydrolase activity"/>
    <property type="evidence" value="ECO:0007669"/>
    <property type="project" value="UniProtKB-KW"/>
</dbReference>
<dbReference type="PANTHER" id="PTHR42886:SF29">
    <property type="entry name" value="PUMMELIG, ISOFORM A"/>
    <property type="match status" value="1"/>
</dbReference>
<comment type="caution">
    <text evidence="3">The sequence shown here is derived from an EMBL/GenBank/DDBJ whole genome shotgun (WGS) entry which is preliminary data.</text>
</comment>
<keyword evidence="3" id="KW-0378">Hydrolase</keyword>
<reference evidence="3 4" key="1">
    <citation type="submission" date="2023-05" db="EMBL/GenBank/DDBJ databases">
        <authorList>
            <person name="Guo Y."/>
        </authorList>
    </citation>
    <scope>NUCLEOTIDE SEQUENCE [LARGE SCALE GENOMIC DNA]</scope>
    <source>
        <strain evidence="3 4">GR2756</strain>
    </source>
</reference>
<keyword evidence="1" id="KW-1133">Transmembrane helix</keyword>